<dbReference type="EMBL" id="CP000249">
    <property type="protein sequence ID" value="ABD10658.1"/>
    <property type="molecule type" value="Genomic_DNA"/>
</dbReference>
<evidence type="ECO:0000313" key="1">
    <source>
        <dbReference type="EMBL" id="ABD10658.1"/>
    </source>
</evidence>
<reference evidence="1 2" key="1">
    <citation type="journal article" date="2007" name="Genome Res.">
        <title>Genome characteristics of facultatively symbiotic Frankia sp. strains reflect host range and host plant biogeography.</title>
        <authorList>
            <person name="Normand P."/>
            <person name="Lapierre P."/>
            <person name="Tisa L.S."/>
            <person name="Gogarten J.P."/>
            <person name="Alloisio N."/>
            <person name="Bagnarol E."/>
            <person name="Bassi C.A."/>
            <person name="Berry A.M."/>
            <person name="Bickhart D.M."/>
            <person name="Choisne N."/>
            <person name="Couloux A."/>
            <person name="Cournoyer B."/>
            <person name="Cruveiller S."/>
            <person name="Daubin V."/>
            <person name="Demange N."/>
            <person name="Francino M.P."/>
            <person name="Goltsman E."/>
            <person name="Huang Y."/>
            <person name="Kopp O.R."/>
            <person name="Labarre L."/>
            <person name="Lapidus A."/>
            <person name="Lavire C."/>
            <person name="Marechal J."/>
            <person name="Martinez M."/>
            <person name="Mastronunzio J.E."/>
            <person name="Mullin B.C."/>
            <person name="Niemann J."/>
            <person name="Pujic P."/>
            <person name="Rawnsley T."/>
            <person name="Rouy Z."/>
            <person name="Schenowitz C."/>
            <person name="Sellstedt A."/>
            <person name="Tavares F."/>
            <person name="Tomkins J.P."/>
            <person name="Vallenet D."/>
            <person name="Valverde C."/>
            <person name="Wall L.G."/>
            <person name="Wang Y."/>
            <person name="Medigue C."/>
            <person name="Benson D.R."/>
        </authorList>
    </citation>
    <scope>NUCLEOTIDE SEQUENCE [LARGE SCALE GENOMIC DNA]</scope>
    <source>
        <strain evidence="2">DSM 45818 / CECT 9043 / CcI3</strain>
    </source>
</reference>
<protein>
    <submittedName>
        <fullName evidence="1">Uncharacterized protein</fullName>
    </submittedName>
</protein>
<sequence>MDKIIRYGAIAFLIFFVVTAPNSAASIVGRAFDWLQSVGNGVSQFVTDTAL</sequence>
<proteinExistence type="predicted"/>
<accession>Q2JDI4</accession>
<dbReference type="STRING" id="106370.Francci3_1280"/>
<keyword evidence="2" id="KW-1185">Reference proteome</keyword>
<organism evidence="1 2">
    <name type="scientific">Frankia casuarinae (strain DSM 45818 / CECT 9043 / HFP020203 / CcI3)</name>
    <dbReference type="NCBI Taxonomy" id="106370"/>
    <lineage>
        <taxon>Bacteria</taxon>
        <taxon>Bacillati</taxon>
        <taxon>Actinomycetota</taxon>
        <taxon>Actinomycetes</taxon>
        <taxon>Frankiales</taxon>
        <taxon>Frankiaceae</taxon>
        <taxon>Frankia</taxon>
    </lineage>
</organism>
<dbReference type="KEGG" id="fra:Francci3_1280"/>
<dbReference type="RefSeq" id="WP_011435724.1">
    <property type="nucleotide sequence ID" value="NC_007777.1"/>
</dbReference>
<name>Q2JDI4_FRACC</name>
<gene>
    <name evidence="1" type="ordered locus">Francci3_1280</name>
</gene>
<dbReference type="Proteomes" id="UP000001937">
    <property type="component" value="Chromosome"/>
</dbReference>
<dbReference type="HOGENOM" id="CLU_186189_4_0_11"/>
<dbReference type="AlphaFoldDB" id="Q2JDI4"/>
<evidence type="ECO:0000313" key="2">
    <source>
        <dbReference type="Proteomes" id="UP000001937"/>
    </source>
</evidence>